<evidence type="ECO:0000313" key="3">
    <source>
        <dbReference type="Proteomes" id="UP000772434"/>
    </source>
</evidence>
<reference evidence="2" key="1">
    <citation type="submission" date="2020-11" db="EMBL/GenBank/DDBJ databases">
        <authorList>
            <consortium name="DOE Joint Genome Institute"/>
            <person name="Ahrendt S."/>
            <person name="Riley R."/>
            <person name="Andreopoulos W."/>
            <person name="Labutti K."/>
            <person name="Pangilinan J."/>
            <person name="Ruiz-Duenas F.J."/>
            <person name="Barrasa J.M."/>
            <person name="Sanchez-Garcia M."/>
            <person name="Camarero S."/>
            <person name="Miyauchi S."/>
            <person name="Serrano A."/>
            <person name="Linde D."/>
            <person name="Babiker R."/>
            <person name="Drula E."/>
            <person name="Ayuso-Fernandez I."/>
            <person name="Pacheco R."/>
            <person name="Padilla G."/>
            <person name="Ferreira P."/>
            <person name="Barriuso J."/>
            <person name="Kellner H."/>
            <person name="Castanera R."/>
            <person name="Alfaro M."/>
            <person name="Ramirez L."/>
            <person name="Pisabarro A.G."/>
            <person name="Kuo A."/>
            <person name="Tritt A."/>
            <person name="Lipzen A."/>
            <person name="He G."/>
            <person name="Yan M."/>
            <person name="Ng V."/>
            <person name="Cullen D."/>
            <person name="Martin F."/>
            <person name="Rosso M.-N."/>
            <person name="Henrissat B."/>
            <person name="Hibbett D."/>
            <person name="Martinez A.T."/>
            <person name="Grigoriev I.V."/>
        </authorList>
    </citation>
    <scope>NUCLEOTIDE SEQUENCE</scope>
    <source>
        <strain evidence="2">AH 40177</strain>
    </source>
</reference>
<comment type="caution">
    <text evidence="2">The sequence shown here is derived from an EMBL/GenBank/DDBJ whole genome shotgun (WGS) entry which is preliminary data.</text>
</comment>
<evidence type="ECO:0000313" key="2">
    <source>
        <dbReference type="EMBL" id="KAF9071090.1"/>
    </source>
</evidence>
<keyword evidence="3" id="KW-1185">Reference proteome</keyword>
<dbReference type="EMBL" id="JADNRY010000035">
    <property type="protein sequence ID" value="KAF9071090.1"/>
    <property type="molecule type" value="Genomic_DNA"/>
</dbReference>
<evidence type="ECO:0000256" key="1">
    <source>
        <dbReference type="SAM" id="SignalP"/>
    </source>
</evidence>
<sequence length="80" mass="8162">MNFFAFILVAVVAAIPAHACKCLGAGGANNVGHTKSCCASLSGSFQGGNDCAADSISEHLSNFRSCCQRDGSVTSDCDFP</sequence>
<name>A0A9P5PZI4_9AGAR</name>
<dbReference type="OrthoDB" id="2886613at2759"/>
<organism evidence="2 3">
    <name type="scientific">Rhodocollybia butyracea</name>
    <dbReference type="NCBI Taxonomy" id="206335"/>
    <lineage>
        <taxon>Eukaryota</taxon>
        <taxon>Fungi</taxon>
        <taxon>Dikarya</taxon>
        <taxon>Basidiomycota</taxon>
        <taxon>Agaricomycotina</taxon>
        <taxon>Agaricomycetes</taxon>
        <taxon>Agaricomycetidae</taxon>
        <taxon>Agaricales</taxon>
        <taxon>Marasmiineae</taxon>
        <taxon>Omphalotaceae</taxon>
        <taxon>Rhodocollybia</taxon>
    </lineage>
</organism>
<proteinExistence type="predicted"/>
<accession>A0A9P5PZI4</accession>
<dbReference type="AlphaFoldDB" id="A0A9P5PZI4"/>
<gene>
    <name evidence="2" type="ORF">BDP27DRAFT_1291818</name>
</gene>
<feature type="chain" id="PRO_5040335406" evidence="1">
    <location>
        <begin position="20"/>
        <end position="80"/>
    </location>
</feature>
<protein>
    <submittedName>
        <fullName evidence="2">Uncharacterized protein</fullName>
    </submittedName>
</protein>
<dbReference type="Proteomes" id="UP000772434">
    <property type="component" value="Unassembled WGS sequence"/>
</dbReference>
<keyword evidence="1" id="KW-0732">Signal</keyword>
<feature type="signal peptide" evidence="1">
    <location>
        <begin position="1"/>
        <end position="19"/>
    </location>
</feature>